<keyword evidence="1 2" id="KW-0807">Transducer</keyword>
<dbReference type="KEGG" id="ptw:TUM18999_34330"/>
<dbReference type="GO" id="GO:0006935">
    <property type="term" value="P:chemotaxis"/>
    <property type="evidence" value="ECO:0007669"/>
    <property type="project" value="InterPro"/>
</dbReference>
<dbReference type="Pfam" id="PF00015">
    <property type="entry name" value="MCPsignal"/>
    <property type="match status" value="1"/>
</dbReference>
<dbReference type="AlphaFoldDB" id="A0A6J4E604"/>
<dbReference type="InterPro" id="IPR035965">
    <property type="entry name" value="PAS-like_dom_sf"/>
</dbReference>
<dbReference type="InterPro" id="IPR050903">
    <property type="entry name" value="Bact_Chemotaxis_MeTrfase"/>
</dbReference>
<name>A0A6J4E604_9PSED</name>
<dbReference type="InterPro" id="IPR004090">
    <property type="entry name" value="Chemotax_Me-accpt_rcpt"/>
</dbReference>
<evidence type="ECO:0000313" key="6">
    <source>
        <dbReference type="EMBL" id="BCG25242.1"/>
    </source>
</evidence>
<dbReference type="PROSITE" id="PS50112">
    <property type="entry name" value="PAS"/>
    <property type="match status" value="2"/>
</dbReference>
<dbReference type="SUPFAM" id="SSF58104">
    <property type="entry name" value="Methyl-accepting chemotaxis protein (MCP) signaling domain"/>
    <property type="match status" value="1"/>
</dbReference>
<dbReference type="GO" id="GO:0016020">
    <property type="term" value="C:membrane"/>
    <property type="evidence" value="ECO:0007669"/>
    <property type="project" value="InterPro"/>
</dbReference>
<dbReference type="PRINTS" id="PR00260">
    <property type="entry name" value="CHEMTRNSDUCR"/>
</dbReference>
<dbReference type="SMART" id="SM00086">
    <property type="entry name" value="PAC"/>
    <property type="match status" value="2"/>
</dbReference>
<keyword evidence="9" id="KW-1185">Reference proteome</keyword>
<dbReference type="GO" id="GO:0004888">
    <property type="term" value="F:transmembrane signaling receptor activity"/>
    <property type="evidence" value="ECO:0007669"/>
    <property type="project" value="InterPro"/>
</dbReference>
<evidence type="ECO:0000256" key="2">
    <source>
        <dbReference type="PROSITE-ProRule" id="PRU00284"/>
    </source>
</evidence>
<dbReference type="NCBIfam" id="TIGR00229">
    <property type="entry name" value="sensory_box"/>
    <property type="match status" value="2"/>
</dbReference>
<feature type="domain" description="PAC" evidence="5">
    <location>
        <begin position="90"/>
        <end position="144"/>
    </location>
</feature>
<gene>
    <name evidence="6" type="ORF">TUM18999_34330</name>
    <name evidence="7" type="ORF">TUM20286_60280</name>
</gene>
<dbReference type="EMBL" id="AP023189">
    <property type="protein sequence ID" value="BCG25242.1"/>
    <property type="molecule type" value="Genomic_DNA"/>
</dbReference>
<dbReference type="PROSITE" id="PS50111">
    <property type="entry name" value="CHEMOTAXIS_TRANSDUC_2"/>
    <property type="match status" value="1"/>
</dbReference>
<dbReference type="Gene3D" id="1.10.287.950">
    <property type="entry name" value="Methyl-accepting chemotaxis protein"/>
    <property type="match status" value="1"/>
</dbReference>
<feature type="domain" description="PAC" evidence="5">
    <location>
        <begin position="212"/>
        <end position="266"/>
    </location>
</feature>
<dbReference type="PANTHER" id="PTHR24422">
    <property type="entry name" value="CHEMOTAXIS PROTEIN METHYLTRANSFERASE"/>
    <property type="match status" value="1"/>
</dbReference>
<dbReference type="InterPro" id="IPR000014">
    <property type="entry name" value="PAS"/>
</dbReference>
<dbReference type="Proteomes" id="UP000509383">
    <property type="component" value="Chromosome"/>
</dbReference>
<dbReference type="InterPro" id="IPR000700">
    <property type="entry name" value="PAS-assoc_C"/>
</dbReference>
<evidence type="ECO:0000256" key="1">
    <source>
        <dbReference type="ARBA" id="ARBA00023224"/>
    </source>
</evidence>
<accession>A0A6J4E604</accession>
<dbReference type="Pfam" id="PF08447">
    <property type="entry name" value="PAS_3"/>
    <property type="match status" value="2"/>
</dbReference>
<evidence type="ECO:0000259" key="5">
    <source>
        <dbReference type="PROSITE" id="PS50113"/>
    </source>
</evidence>
<dbReference type="InterPro" id="IPR013655">
    <property type="entry name" value="PAS_fold_3"/>
</dbReference>
<evidence type="ECO:0000259" key="4">
    <source>
        <dbReference type="PROSITE" id="PS50112"/>
    </source>
</evidence>
<dbReference type="GO" id="GO:0007165">
    <property type="term" value="P:signal transduction"/>
    <property type="evidence" value="ECO:0007669"/>
    <property type="project" value="UniProtKB-KW"/>
</dbReference>
<dbReference type="InterPro" id="IPR001610">
    <property type="entry name" value="PAC"/>
</dbReference>
<dbReference type="InterPro" id="IPR004089">
    <property type="entry name" value="MCPsignal_dom"/>
</dbReference>
<evidence type="ECO:0000313" key="7">
    <source>
        <dbReference type="EMBL" id="GJN56276.1"/>
    </source>
</evidence>
<evidence type="ECO:0000313" key="9">
    <source>
        <dbReference type="Proteomes" id="UP001054892"/>
    </source>
</evidence>
<dbReference type="SMART" id="SM00091">
    <property type="entry name" value="PAS"/>
    <property type="match status" value="2"/>
</dbReference>
<dbReference type="Gene3D" id="3.30.450.20">
    <property type="entry name" value="PAS domain"/>
    <property type="match status" value="2"/>
</dbReference>
<sequence>MFGSHLRNELQAYKNRFQNIDQKLAAIRSSMAMIDFTPAGEILDANQAFLNVVGYRLEEVVGQHHRLFCPASLVNSPEYRQFWNRLSKGESFSDRFMRLTKDGREIWLEATYMPVHNGEGQVVSVIKIAADITRQIQAENKQISMLTALDRSMAVIEFNLNGEVLEANENFLATMGYRAEEIRGKHHRMFCEPAEVNSDDYRRFWQRLNQGEYIHEVFKRVAKSGRVVWLRATYNPLYDAAGKLYGVVKFASDITAQVERRNAESAAAQLAYEIAQKTDGSSVKGAATVDETRQVVRGISEELDQVSEQIGALSTQSERIGSIVQVIRGIADQTNLLALNAAIEAARAGELGRGFAVVADEVRNLASRTSQATLEINEVVQLNQNLTQSVVTSMLGSQEKVRKGVALAGEAGEVMLEIRAEAQRVVSAVGQLRETVQN</sequence>
<protein>
    <submittedName>
        <fullName evidence="6">Methyl-accepting chemotaxis protein</fullName>
    </submittedName>
</protein>
<organism evidence="6 8">
    <name type="scientific">Pseudomonas tohonis</name>
    <dbReference type="NCBI Taxonomy" id="2725477"/>
    <lineage>
        <taxon>Bacteria</taxon>
        <taxon>Pseudomonadati</taxon>
        <taxon>Pseudomonadota</taxon>
        <taxon>Gammaproteobacteria</taxon>
        <taxon>Pseudomonadales</taxon>
        <taxon>Pseudomonadaceae</taxon>
        <taxon>Pseudomonas</taxon>
    </lineage>
</organism>
<dbReference type="PROSITE" id="PS50113">
    <property type="entry name" value="PAC"/>
    <property type="match status" value="2"/>
</dbReference>
<feature type="domain" description="PAS" evidence="4">
    <location>
        <begin position="40"/>
        <end position="63"/>
    </location>
</feature>
<dbReference type="EMBL" id="BQKM01000029">
    <property type="protein sequence ID" value="GJN56276.1"/>
    <property type="molecule type" value="Genomic_DNA"/>
</dbReference>
<dbReference type="CDD" id="cd00130">
    <property type="entry name" value="PAS"/>
    <property type="match status" value="2"/>
</dbReference>
<dbReference type="CDD" id="cd11386">
    <property type="entry name" value="MCP_signal"/>
    <property type="match status" value="1"/>
</dbReference>
<reference evidence="6 8" key="1">
    <citation type="submission" date="2020-05" db="EMBL/GenBank/DDBJ databases">
        <title>Characterization of novel class B3 metallo-beta-lactamase from novel Pseudomonas species.</title>
        <authorList>
            <person name="Yamada K."/>
            <person name="Aoki K."/>
            <person name="Ishii Y."/>
        </authorList>
    </citation>
    <scope>NUCLEOTIDE SEQUENCE [LARGE SCALE GENOMIC DNA]</scope>
    <source>
        <strain evidence="6 8">TUM18999</strain>
        <strain evidence="7 9">TUM20286</strain>
    </source>
</reference>
<feature type="domain" description="Methyl-accepting transducer" evidence="3">
    <location>
        <begin position="265"/>
        <end position="438"/>
    </location>
</feature>
<evidence type="ECO:0000313" key="8">
    <source>
        <dbReference type="Proteomes" id="UP000509383"/>
    </source>
</evidence>
<dbReference type="Proteomes" id="UP001054892">
    <property type="component" value="Unassembled WGS sequence"/>
</dbReference>
<dbReference type="SUPFAM" id="SSF55785">
    <property type="entry name" value="PYP-like sensor domain (PAS domain)"/>
    <property type="match status" value="2"/>
</dbReference>
<dbReference type="PANTHER" id="PTHR24422:SF10">
    <property type="entry name" value="CHEMOTAXIS PROTEIN METHYLTRANSFERASE 2"/>
    <property type="match status" value="1"/>
</dbReference>
<evidence type="ECO:0000259" key="3">
    <source>
        <dbReference type="PROSITE" id="PS50111"/>
    </source>
</evidence>
<dbReference type="SMART" id="SM00283">
    <property type="entry name" value="MA"/>
    <property type="match status" value="1"/>
</dbReference>
<feature type="domain" description="PAS" evidence="4">
    <location>
        <begin position="155"/>
        <end position="185"/>
    </location>
</feature>
<proteinExistence type="predicted"/>